<evidence type="ECO:0000256" key="3">
    <source>
        <dbReference type="ARBA" id="ARBA00022525"/>
    </source>
</evidence>
<evidence type="ECO:0000259" key="5">
    <source>
        <dbReference type="Pfam" id="PF00151"/>
    </source>
</evidence>
<dbReference type="GO" id="GO:0016298">
    <property type="term" value="F:lipase activity"/>
    <property type="evidence" value="ECO:0007669"/>
    <property type="project" value="InterPro"/>
</dbReference>
<evidence type="ECO:0000313" key="6">
    <source>
        <dbReference type="EMBL" id="CAD7249389.1"/>
    </source>
</evidence>
<accession>A0A7R9A8E0</accession>
<dbReference type="Proteomes" id="UP000677054">
    <property type="component" value="Unassembled WGS sequence"/>
</dbReference>
<organism evidence="6">
    <name type="scientific">Darwinula stevensoni</name>
    <dbReference type="NCBI Taxonomy" id="69355"/>
    <lineage>
        <taxon>Eukaryota</taxon>
        <taxon>Metazoa</taxon>
        <taxon>Ecdysozoa</taxon>
        <taxon>Arthropoda</taxon>
        <taxon>Crustacea</taxon>
        <taxon>Oligostraca</taxon>
        <taxon>Ostracoda</taxon>
        <taxon>Podocopa</taxon>
        <taxon>Podocopida</taxon>
        <taxon>Darwinulocopina</taxon>
        <taxon>Darwinuloidea</taxon>
        <taxon>Darwinulidae</taxon>
        <taxon>Darwinula</taxon>
    </lineage>
</organism>
<dbReference type="Gene3D" id="2.60.60.20">
    <property type="entry name" value="PLAT/LH2 domain"/>
    <property type="match status" value="1"/>
</dbReference>
<reference evidence="6" key="1">
    <citation type="submission" date="2020-11" db="EMBL/GenBank/DDBJ databases">
        <authorList>
            <person name="Tran Van P."/>
        </authorList>
    </citation>
    <scope>NUCLEOTIDE SEQUENCE</scope>
</reference>
<dbReference type="SUPFAM" id="SSF49723">
    <property type="entry name" value="Lipase/lipooxygenase domain (PLAT/LH2 domain)"/>
    <property type="match status" value="1"/>
</dbReference>
<feature type="domain" description="Lipase" evidence="5">
    <location>
        <begin position="197"/>
        <end position="490"/>
    </location>
</feature>
<evidence type="ECO:0000256" key="2">
    <source>
        <dbReference type="ARBA" id="ARBA00010701"/>
    </source>
</evidence>
<keyword evidence="3" id="KW-0964">Secreted</keyword>
<protein>
    <recommendedName>
        <fullName evidence="5">Lipase domain-containing protein</fullName>
    </recommendedName>
</protein>
<dbReference type="Gene3D" id="3.40.50.1820">
    <property type="entry name" value="alpha/beta hydrolase"/>
    <property type="match status" value="1"/>
</dbReference>
<dbReference type="AlphaFoldDB" id="A0A7R9A8E0"/>
<dbReference type="GO" id="GO:0005615">
    <property type="term" value="C:extracellular space"/>
    <property type="evidence" value="ECO:0007669"/>
    <property type="project" value="TreeGrafter"/>
</dbReference>
<name>A0A7R9A8E0_9CRUS</name>
<proteinExistence type="inferred from homology"/>
<dbReference type="Pfam" id="PF00151">
    <property type="entry name" value="Lipase"/>
    <property type="match status" value="1"/>
</dbReference>
<dbReference type="PANTHER" id="PTHR11610:SF185">
    <property type="entry name" value="LD47264P"/>
    <property type="match status" value="1"/>
</dbReference>
<comment type="similarity">
    <text evidence="2 4">Belongs to the AB hydrolase superfamily. Lipase family.</text>
</comment>
<gene>
    <name evidence="6" type="ORF">DSTB1V02_LOCUS9186</name>
</gene>
<sequence length="627" mass="69526">MLCCASLRDAASTQTPFSTQLPSAMELFFHHPAALNHGVASHHTAPILHRVPLHREDAAGMLINLADLLVRSLMIMGSFKWERYADEIKPLDDVLQPDWSNSSRGYRALDEGVGRGDSGGSEREEFEFSSLSGGLSVSCRVRVEEMEEMLSPLWLLLDCMPVEVFPNPRGFPPVAPGGHPARILPLHPPESYRVPRTHLRTNETRRLEESPFDSRQPVVLLTHGFLEHGRKAWLLDITRELLKLKDLNVIVLSWLGGSGPPYTQAAANTRLVGVMAAHFLAFLAREAGTRMEEVHVVGHSLGSHLASYIGSSVKDMGLGKLGRITGLDPAQVHFEDADPRVRLDPEDALFVDVIHTDAAPVAAGGWGILQPLGHVDFYPNSGARMPGCESSLPEVVSVSDSVTDGLIRFLVCNHVRAIDYFTESINSQCPFLAHQCSDWVEFTQGGCVSCGQKGEKCGRMGYHAREAWKPDFYEEESRQLYLFTGHRHPFCGVTHVVTLVVADHQASRKHGGDLGAFYITLQGSRGSSSRLRLGDEELFFEPGQKFSFLVPSTEFGEVDEILVEWEHGVKVMNPLTWRFLSKPKTFIDRVVVKTLERNATVGFCGRGRELVSGEGMTMKRDDRDKCL</sequence>
<dbReference type="EMBL" id="CAJPEV010002265">
    <property type="protein sequence ID" value="CAG0896331.1"/>
    <property type="molecule type" value="Genomic_DNA"/>
</dbReference>
<dbReference type="EMBL" id="LR901782">
    <property type="protein sequence ID" value="CAD7249389.1"/>
    <property type="molecule type" value="Genomic_DNA"/>
</dbReference>
<evidence type="ECO:0000256" key="4">
    <source>
        <dbReference type="RuleBase" id="RU004262"/>
    </source>
</evidence>
<keyword evidence="7" id="KW-1185">Reference proteome</keyword>
<comment type="subcellular location">
    <subcellularLocation>
        <location evidence="1">Secreted</location>
    </subcellularLocation>
</comment>
<dbReference type="PRINTS" id="PR00821">
    <property type="entry name" value="TAGLIPASE"/>
</dbReference>
<dbReference type="InterPro" id="IPR036392">
    <property type="entry name" value="PLAT/LH2_dom_sf"/>
</dbReference>
<evidence type="ECO:0000313" key="7">
    <source>
        <dbReference type="Proteomes" id="UP000677054"/>
    </source>
</evidence>
<dbReference type="PANTHER" id="PTHR11610">
    <property type="entry name" value="LIPASE"/>
    <property type="match status" value="1"/>
</dbReference>
<dbReference type="OrthoDB" id="199913at2759"/>
<dbReference type="InterPro" id="IPR033906">
    <property type="entry name" value="Lipase_N"/>
</dbReference>
<evidence type="ECO:0000256" key="1">
    <source>
        <dbReference type="ARBA" id="ARBA00004613"/>
    </source>
</evidence>
<dbReference type="CDD" id="cd00707">
    <property type="entry name" value="Pancreat_lipase_like"/>
    <property type="match status" value="1"/>
</dbReference>
<dbReference type="InterPro" id="IPR000734">
    <property type="entry name" value="TAG_lipase"/>
</dbReference>
<dbReference type="InterPro" id="IPR013818">
    <property type="entry name" value="Lipase"/>
</dbReference>
<dbReference type="GO" id="GO:0016042">
    <property type="term" value="P:lipid catabolic process"/>
    <property type="evidence" value="ECO:0007669"/>
    <property type="project" value="TreeGrafter"/>
</dbReference>
<dbReference type="InterPro" id="IPR029058">
    <property type="entry name" value="AB_hydrolase_fold"/>
</dbReference>
<dbReference type="SUPFAM" id="SSF53474">
    <property type="entry name" value="alpha/beta-Hydrolases"/>
    <property type="match status" value="1"/>
</dbReference>